<organism evidence="1 2">
    <name type="scientific">Dreissena polymorpha</name>
    <name type="common">Zebra mussel</name>
    <name type="synonym">Mytilus polymorpha</name>
    <dbReference type="NCBI Taxonomy" id="45954"/>
    <lineage>
        <taxon>Eukaryota</taxon>
        <taxon>Metazoa</taxon>
        <taxon>Spiralia</taxon>
        <taxon>Lophotrochozoa</taxon>
        <taxon>Mollusca</taxon>
        <taxon>Bivalvia</taxon>
        <taxon>Autobranchia</taxon>
        <taxon>Heteroconchia</taxon>
        <taxon>Euheterodonta</taxon>
        <taxon>Imparidentia</taxon>
        <taxon>Neoheterodontei</taxon>
        <taxon>Myida</taxon>
        <taxon>Dreissenoidea</taxon>
        <taxon>Dreissenidae</taxon>
        <taxon>Dreissena</taxon>
    </lineage>
</organism>
<protein>
    <submittedName>
        <fullName evidence="1">Uncharacterized protein</fullName>
    </submittedName>
</protein>
<name>A0A9D4DCD0_DREPO</name>
<gene>
    <name evidence="1" type="ORF">DPMN_181190</name>
</gene>
<reference evidence="1" key="1">
    <citation type="journal article" date="2019" name="bioRxiv">
        <title>The Genome of the Zebra Mussel, Dreissena polymorpha: A Resource for Invasive Species Research.</title>
        <authorList>
            <person name="McCartney M.A."/>
            <person name="Auch B."/>
            <person name="Kono T."/>
            <person name="Mallez S."/>
            <person name="Zhang Y."/>
            <person name="Obille A."/>
            <person name="Becker A."/>
            <person name="Abrahante J.E."/>
            <person name="Garbe J."/>
            <person name="Badalamenti J.P."/>
            <person name="Herman A."/>
            <person name="Mangelson H."/>
            <person name="Liachko I."/>
            <person name="Sullivan S."/>
            <person name="Sone E.D."/>
            <person name="Koren S."/>
            <person name="Silverstein K.A.T."/>
            <person name="Beckman K.B."/>
            <person name="Gohl D.M."/>
        </authorList>
    </citation>
    <scope>NUCLEOTIDE SEQUENCE</scope>
    <source>
        <strain evidence="1">Duluth1</strain>
        <tissue evidence="1">Whole animal</tissue>
    </source>
</reference>
<proteinExistence type="predicted"/>
<evidence type="ECO:0000313" key="2">
    <source>
        <dbReference type="Proteomes" id="UP000828390"/>
    </source>
</evidence>
<comment type="caution">
    <text evidence="1">The sequence shown here is derived from an EMBL/GenBank/DDBJ whole genome shotgun (WGS) entry which is preliminary data.</text>
</comment>
<dbReference type="AlphaFoldDB" id="A0A9D4DCD0"/>
<reference evidence="1" key="2">
    <citation type="submission" date="2020-11" db="EMBL/GenBank/DDBJ databases">
        <authorList>
            <person name="McCartney M.A."/>
            <person name="Auch B."/>
            <person name="Kono T."/>
            <person name="Mallez S."/>
            <person name="Becker A."/>
            <person name="Gohl D.M."/>
            <person name="Silverstein K.A.T."/>
            <person name="Koren S."/>
            <person name="Bechman K.B."/>
            <person name="Herman A."/>
            <person name="Abrahante J.E."/>
            <person name="Garbe J."/>
        </authorList>
    </citation>
    <scope>NUCLEOTIDE SEQUENCE</scope>
    <source>
        <strain evidence="1">Duluth1</strain>
        <tissue evidence="1">Whole animal</tissue>
    </source>
</reference>
<accession>A0A9D4DCD0</accession>
<dbReference type="Proteomes" id="UP000828390">
    <property type="component" value="Unassembled WGS sequence"/>
</dbReference>
<evidence type="ECO:0000313" key="1">
    <source>
        <dbReference type="EMBL" id="KAH3746774.1"/>
    </source>
</evidence>
<sequence>MTDSKLSTIEDLHNWIRTPKSVHIWGAASAPGKGTLIPGIFQTRNEDRIIIRDRRTDEPFAQSGDSGAMVCYFDPRKEELYVVAMLVGLMEPGDGSQNREYVAEILDVALQKLSLGNGCQLMLVKHDDL</sequence>
<keyword evidence="2" id="KW-1185">Reference proteome</keyword>
<dbReference type="EMBL" id="JAIWYP010000010">
    <property type="protein sequence ID" value="KAH3746774.1"/>
    <property type="molecule type" value="Genomic_DNA"/>
</dbReference>